<dbReference type="EMBL" id="JAUCMX010000013">
    <property type="protein sequence ID" value="KAK3526682.1"/>
    <property type="molecule type" value="Genomic_DNA"/>
</dbReference>
<keyword evidence="2" id="KW-1185">Reference proteome</keyword>
<proteinExistence type="predicted"/>
<gene>
    <name evidence="1" type="ORF">QTP70_031466</name>
</gene>
<accession>A0AAE0QPK9</accession>
<comment type="caution">
    <text evidence="1">The sequence shown here is derived from an EMBL/GenBank/DDBJ whole genome shotgun (WGS) entry which is preliminary data.</text>
</comment>
<sequence length="216" mass="24481">MYCFTVTNSMAECDLSSSVADQGVSSGCSGFLPQSKDMHGRLIGISKLSIVYDCTHGRDTADTTQSTTPTELQQSIEALYLSVRQLKQNLYRQNDSSKIHHYLQRKLAEDKKLLLEEIYKYNSVVESTKAIDFAMQTQSNPVWPWEVHVSAKLAVKKKMHDQVMLMLRLEKSILVLEMAQHCTWLQNLAVVLNKKVAEEDLICTKDLPVAFAFAIY</sequence>
<protein>
    <submittedName>
        <fullName evidence="1">Uncharacterized protein</fullName>
    </submittedName>
</protein>
<reference evidence="1" key="1">
    <citation type="submission" date="2023-06" db="EMBL/GenBank/DDBJ databases">
        <title>Male Hemibagrus guttatus genome.</title>
        <authorList>
            <person name="Bian C."/>
        </authorList>
    </citation>
    <scope>NUCLEOTIDE SEQUENCE</scope>
    <source>
        <strain evidence="1">Male_cb2023</strain>
        <tissue evidence="1">Muscle</tissue>
    </source>
</reference>
<evidence type="ECO:0000313" key="1">
    <source>
        <dbReference type="EMBL" id="KAK3526682.1"/>
    </source>
</evidence>
<evidence type="ECO:0000313" key="2">
    <source>
        <dbReference type="Proteomes" id="UP001274896"/>
    </source>
</evidence>
<organism evidence="1 2">
    <name type="scientific">Hemibagrus guttatus</name>
    <dbReference type="NCBI Taxonomy" id="175788"/>
    <lineage>
        <taxon>Eukaryota</taxon>
        <taxon>Metazoa</taxon>
        <taxon>Chordata</taxon>
        <taxon>Craniata</taxon>
        <taxon>Vertebrata</taxon>
        <taxon>Euteleostomi</taxon>
        <taxon>Actinopterygii</taxon>
        <taxon>Neopterygii</taxon>
        <taxon>Teleostei</taxon>
        <taxon>Ostariophysi</taxon>
        <taxon>Siluriformes</taxon>
        <taxon>Bagridae</taxon>
        <taxon>Hemibagrus</taxon>
    </lineage>
</organism>
<dbReference type="Proteomes" id="UP001274896">
    <property type="component" value="Unassembled WGS sequence"/>
</dbReference>
<name>A0AAE0QPK9_9TELE</name>
<dbReference type="AlphaFoldDB" id="A0AAE0QPK9"/>